<dbReference type="STRING" id="1555112.LIP_1548"/>
<feature type="domain" description="Peptidase S9 prolyl oligopeptidase catalytic" evidence="6">
    <location>
        <begin position="392"/>
        <end position="593"/>
    </location>
</feature>
<dbReference type="OrthoDB" id="9812921at2"/>
<gene>
    <name evidence="7" type="ORF">LIP_1548</name>
</gene>
<keyword evidence="2" id="KW-0007">Acetylation</keyword>
<evidence type="ECO:0000313" key="8">
    <source>
        <dbReference type="Proteomes" id="UP000065807"/>
    </source>
</evidence>
<dbReference type="PANTHER" id="PTHR42776">
    <property type="entry name" value="SERINE PEPTIDASE S9 FAMILY MEMBER"/>
    <property type="match status" value="1"/>
</dbReference>
<dbReference type="Pfam" id="PF00326">
    <property type="entry name" value="Peptidase_S9"/>
    <property type="match status" value="1"/>
</dbReference>
<evidence type="ECO:0000256" key="1">
    <source>
        <dbReference type="ARBA" id="ARBA00022801"/>
    </source>
</evidence>
<dbReference type="Proteomes" id="UP000065807">
    <property type="component" value="Chromosome"/>
</dbReference>
<dbReference type="PANTHER" id="PTHR42776:SF27">
    <property type="entry name" value="DIPEPTIDYL PEPTIDASE FAMILY MEMBER 6"/>
    <property type="match status" value="1"/>
</dbReference>
<dbReference type="InterPro" id="IPR029058">
    <property type="entry name" value="AB_hydrolase_fold"/>
</dbReference>
<sequence length="595" mass="65082">MGPLGILSTLEQLPAVYSPALSHDGTKLAYYADFTGRMELYVADVRSNSAPVQITSGELPDVVEAPLRWMPDGAGILIVKRLGASPESSAWCIDLRTREMRQVAEEMPAGTPGRVSPEGRFLIWNAALEVYIADIESGELCRIGQGMAFMQASDWSRIGGGVYVTASDSEPLRNRDVYYVQLDGCRATAMQKVYSSGPETMDLSGRVSHDGRWLAITTRRSDRTWAVLADLVTGSTTTVTGGTLDAFPLTFSRDGSRMLVLEESPVTVRLAEIALATRRRRVIATGKGVVYDADYTADNDVVYVASDPRHAPRVMLHDSAGHAASALVDPTRDVPGAFPTVATRKARFTSENLCIEGLLHAPAERAGDRRPAVVLLHGGPSARDRLEWNALVQLIVGSGFTVLQVNYRGSAGYGDAFEHLNVRDVGGGDARDVAAAARWLQDMPGIDGTRLICVGGSYGGYLVYRQLTRYSDLWAAGIAWMGITDWTSLYYETTDAVRLYCRALFGGGPSELPQMYMEASPIHDVARLTAPILMIHGKNDPRVPVTQARRFRDRLLELGRHNVCYVELDEGHGLTARAARIRMYKKIAEFLHSLL</sequence>
<dbReference type="KEGG" id="lpil:LIP_1548"/>
<keyword evidence="1" id="KW-0378">Hydrolase</keyword>
<reference evidence="8" key="1">
    <citation type="submission" date="2015-07" db="EMBL/GenBank/DDBJ databases">
        <title>Complete genome sequence and phylogenetic analysis of Limnochorda pilosa.</title>
        <authorList>
            <person name="Watanabe M."/>
            <person name="Kojima H."/>
            <person name="Fukui M."/>
        </authorList>
    </citation>
    <scope>NUCLEOTIDE SEQUENCE [LARGE SCALE GENOMIC DNA]</scope>
    <source>
        <strain evidence="8">HC45</strain>
    </source>
</reference>
<dbReference type="AlphaFoldDB" id="A0A0K2SJX3"/>
<dbReference type="PROSITE" id="PS00708">
    <property type="entry name" value="PRO_ENDOPEP_SER"/>
    <property type="match status" value="1"/>
</dbReference>
<evidence type="ECO:0000259" key="6">
    <source>
        <dbReference type="Pfam" id="PF00326"/>
    </source>
</evidence>
<evidence type="ECO:0000256" key="3">
    <source>
        <dbReference type="ARBA" id="ARBA00032284"/>
    </source>
</evidence>
<dbReference type="InterPro" id="IPR011042">
    <property type="entry name" value="6-blade_b-propeller_TolB-like"/>
</dbReference>
<protein>
    <recommendedName>
        <fullName evidence="4">Acyl-peptide hydrolase</fullName>
    </recommendedName>
    <alternativeName>
        <fullName evidence="3">Acylaminoacyl-peptidase</fullName>
    </alternativeName>
</protein>
<keyword evidence="8" id="KW-1185">Reference proteome</keyword>
<dbReference type="EMBL" id="AP014924">
    <property type="protein sequence ID" value="BAS27395.1"/>
    <property type="molecule type" value="Genomic_DNA"/>
</dbReference>
<accession>A0A0K2SJX3</accession>
<dbReference type="Gene3D" id="3.40.50.1820">
    <property type="entry name" value="alpha/beta hydrolase"/>
    <property type="match status" value="1"/>
</dbReference>
<dbReference type="Gene3D" id="2.120.10.30">
    <property type="entry name" value="TolB, C-terminal domain"/>
    <property type="match status" value="2"/>
</dbReference>
<dbReference type="PATRIC" id="fig|1555112.3.peg.1582"/>
<evidence type="ECO:0000256" key="5">
    <source>
        <dbReference type="ARBA" id="ARBA00045885"/>
    </source>
</evidence>
<dbReference type="SUPFAM" id="SSF53474">
    <property type="entry name" value="alpha/beta-Hydrolases"/>
    <property type="match status" value="1"/>
</dbReference>
<dbReference type="SUPFAM" id="SSF82171">
    <property type="entry name" value="DPP6 N-terminal domain-like"/>
    <property type="match status" value="1"/>
</dbReference>
<evidence type="ECO:0000313" key="7">
    <source>
        <dbReference type="EMBL" id="BAS27395.1"/>
    </source>
</evidence>
<evidence type="ECO:0000256" key="4">
    <source>
        <dbReference type="ARBA" id="ARBA00032596"/>
    </source>
</evidence>
<name>A0A0K2SJX3_LIMPI</name>
<evidence type="ECO:0000256" key="2">
    <source>
        <dbReference type="ARBA" id="ARBA00022990"/>
    </source>
</evidence>
<organism evidence="7 8">
    <name type="scientific">Limnochorda pilosa</name>
    <dbReference type="NCBI Taxonomy" id="1555112"/>
    <lineage>
        <taxon>Bacteria</taxon>
        <taxon>Bacillati</taxon>
        <taxon>Bacillota</taxon>
        <taxon>Limnochordia</taxon>
        <taxon>Limnochordales</taxon>
        <taxon>Limnochordaceae</taxon>
        <taxon>Limnochorda</taxon>
    </lineage>
</organism>
<dbReference type="InterPro" id="IPR001375">
    <property type="entry name" value="Peptidase_S9_cat"/>
</dbReference>
<comment type="function">
    <text evidence="5">This enzyme catalyzes the hydrolysis of the N-terminal peptide bond of an N-acetylated peptide to generate an N-acetylated amino acid and a peptide with a free N-terminus. It preferentially cleaves off Ac-Ala, Ac-Met and Ac-Ser. Also, involved in the degradation of oxidized and glycated proteins.</text>
</comment>
<dbReference type="GO" id="GO:0004252">
    <property type="term" value="F:serine-type endopeptidase activity"/>
    <property type="evidence" value="ECO:0007669"/>
    <property type="project" value="InterPro"/>
</dbReference>
<dbReference type="InterPro" id="IPR002471">
    <property type="entry name" value="Pept_S9_AS"/>
</dbReference>
<reference evidence="8" key="2">
    <citation type="journal article" date="2016" name="Int. J. Syst. Evol. Microbiol.">
        <title>Complete genome sequence and cell structure of Limnochorda pilosa, a Gram-negative spore-former within the phylum Firmicutes.</title>
        <authorList>
            <person name="Watanabe M."/>
            <person name="Kojima H."/>
            <person name="Fukui M."/>
        </authorList>
    </citation>
    <scope>NUCLEOTIDE SEQUENCE [LARGE SCALE GENOMIC DNA]</scope>
    <source>
        <strain evidence="8">HC45</strain>
    </source>
</reference>
<proteinExistence type="predicted"/>
<dbReference type="GO" id="GO:0006508">
    <property type="term" value="P:proteolysis"/>
    <property type="evidence" value="ECO:0007669"/>
    <property type="project" value="InterPro"/>
</dbReference>